<evidence type="ECO:0000313" key="1">
    <source>
        <dbReference type="EMBL" id="PVZ70359.1"/>
    </source>
</evidence>
<gene>
    <name evidence="1" type="ORF">DC094_07130</name>
</gene>
<accession>A0A2V1H2X5</accession>
<dbReference type="Proteomes" id="UP000244906">
    <property type="component" value="Unassembled WGS sequence"/>
</dbReference>
<keyword evidence="2" id="KW-1185">Reference proteome</keyword>
<evidence type="ECO:0000313" key="2">
    <source>
        <dbReference type="Proteomes" id="UP000244906"/>
    </source>
</evidence>
<proteinExistence type="predicted"/>
<comment type="caution">
    <text evidence="1">The sequence shown here is derived from an EMBL/GenBank/DDBJ whole genome shotgun (WGS) entry which is preliminary data.</text>
</comment>
<sequence>MKVHSLHDENGKLRAFEVTSTWVRMDPLLKILISVSGVSDVKRSWFNDDRVSFKYHGYDCVVNEPWGDNSRYWVGVISPTEYKLVDFESVAVAFKSYKGFTLL</sequence>
<name>A0A2V1H2X5_9GAMM</name>
<dbReference type="AlphaFoldDB" id="A0A2V1H2X5"/>
<reference evidence="1 2" key="1">
    <citation type="submission" date="2018-04" db="EMBL/GenBank/DDBJ databases">
        <title>Thalassorhabdus spongiae gen. nov., sp. nov., isolated from a marine sponge in South-West Iceland.</title>
        <authorList>
            <person name="Knobloch S."/>
            <person name="Daussin A."/>
            <person name="Johannsson R."/>
            <person name="Marteinsson V.T."/>
        </authorList>
    </citation>
    <scope>NUCLEOTIDE SEQUENCE [LARGE SCALE GENOMIC DNA]</scope>
    <source>
        <strain evidence="1 2">Hp12</strain>
    </source>
</reference>
<dbReference type="EMBL" id="QDDL01000002">
    <property type="protein sequence ID" value="PVZ70359.1"/>
    <property type="molecule type" value="Genomic_DNA"/>
</dbReference>
<organism evidence="1 2">
    <name type="scientific">Pelagibaculum spongiae</name>
    <dbReference type="NCBI Taxonomy" id="2080658"/>
    <lineage>
        <taxon>Bacteria</taxon>
        <taxon>Pseudomonadati</taxon>
        <taxon>Pseudomonadota</taxon>
        <taxon>Gammaproteobacteria</taxon>
        <taxon>Oceanospirillales</taxon>
        <taxon>Pelagibaculum</taxon>
    </lineage>
</organism>
<protein>
    <submittedName>
        <fullName evidence="1">Uncharacterized protein</fullName>
    </submittedName>
</protein>
<dbReference type="RefSeq" id="WP_116686431.1">
    <property type="nucleotide sequence ID" value="NZ_CAWNYD010000002.1"/>
</dbReference>
<dbReference type="OrthoDB" id="7065121at2"/>